<accession>A0ABR2KR60</accession>
<sequence length="86" mass="9770">MPDDQDGIFSLNNCFSEVDKSNFMLSVLDKKLIDEVISSRKFDSAAGPDGIDYSIYKLAKHESVNMIHLLLRILIKAGRVPKSWKR</sequence>
<protein>
    <submittedName>
        <fullName evidence="1">Uncharacterized protein</fullName>
    </submittedName>
</protein>
<comment type="caution">
    <text evidence="1">The sequence shown here is derived from an EMBL/GenBank/DDBJ whole genome shotgun (WGS) entry which is preliminary data.</text>
</comment>
<gene>
    <name evidence="1" type="ORF">M9Y10_022033</name>
</gene>
<evidence type="ECO:0000313" key="1">
    <source>
        <dbReference type="EMBL" id="KAK8893609.1"/>
    </source>
</evidence>
<keyword evidence="2" id="KW-1185">Reference proteome</keyword>
<dbReference type="Proteomes" id="UP001470230">
    <property type="component" value="Unassembled WGS sequence"/>
</dbReference>
<dbReference type="EMBL" id="JAPFFF010000003">
    <property type="protein sequence ID" value="KAK8893609.1"/>
    <property type="molecule type" value="Genomic_DNA"/>
</dbReference>
<evidence type="ECO:0000313" key="2">
    <source>
        <dbReference type="Proteomes" id="UP001470230"/>
    </source>
</evidence>
<organism evidence="1 2">
    <name type="scientific">Tritrichomonas musculus</name>
    <dbReference type="NCBI Taxonomy" id="1915356"/>
    <lineage>
        <taxon>Eukaryota</taxon>
        <taxon>Metamonada</taxon>
        <taxon>Parabasalia</taxon>
        <taxon>Tritrichomonadida</taxon>
        <taxon>Tritrichomonadidae</taxon>
        <taxon>Tritrichomonas</taxon>
    </lineage>
</organism>
<reference evidence="1 2" key="1">
    <citation type="submission" date="2024-04" db="EMBL/GenBank/DDBJ databases">
        <title>Tritrichomonas musculus Genome.</title>
        <authorList>
            <person name="Alves-Ferreira E."/>
            <person name="Grigg M."/>
            <person name="Lorenzi H."/>
            <person name="Galac M."/>
        </authorList>
    </citation>
    <scope>NUCLEOTIDE SEQUENCE [LARGE SCALE GENOMIC DNA]</scope>
    <source>
        <strain evidence="1 2">EAF2021</strain>
    </source>
</reference>
<proteinExistence type="predicted"/>
<name>A0ABR2KR60_9EUKA</name>